<dbReference type="RefSeq" id="WP_129420180.1">
    <property type="nucleotide sequence ID" value="NZ_MZMU01000012.1"/>
</dbReference>
<evidence type="ECO:0000256" key="1">
    <source>
        <dbReference type="SAM" id="MobiDB-lite"/>
    </source>
</evidence>
<gene>
    <name evidence="2" type="ORF">B5P46_19515</name>
</gene>
<sequence length="140" mass="14831">MASTHINNTGARAGWKGFVGLLVGAVIGFAFMPDIAQAESFSKLEKQGYAVGKLTKGKAGGYGWVVSNSSKRFFCRLNASLAYVSKKEMVSITSSGRLIKVDRATFEATIGGPDPSIPQWSDLQSGHVKPDDVGSCASVR</sequence>
<organism evidence="2 3">
    <name type="scientific">Rhizobium leguminosarum</name>
    <dbReference type="NCBI Taxonomy" id="384"/>
    <lineage>
        <taxon>Bacteria</taxon>
        <taxon>Pseudomonadati</taxon>
        <taxon>Pseudomonadota</taxon>
        <taxon>Alphaproteobacteria</taxon>
        <taxon>Hyphomicrobiales</taxon>
        <taxon>Rhizobiaceae</taxon>
        <taxon>Rhizobium/Agrobacterium group</taxon>
        <taxon>Rhizobium</taxon>
    </lineage>
</organism>
<comment type="caution">
    <text evidence="2">The sequence shown here is derived from an EMBL/GenBank/DDBJ whole genome shotgun (WGS) entry which is preliminary data.</text>
</comment>
<evidence type="ECO:0000313" key="3">
    <source>
        <dbReference type="Proteomes" id="UP000290767"/>
    </source>
</evidence>
<protein>
    <submittedName>
        <fullName evidence="2">Uncharacterized protein</fullName>
    </submittedName>
</protein>
<dbReference type="EMBL" id="MZMU01000012">
    <property type="protein sequence ID" value="RXT24098.1"/>
    <property type="molecule type" value="Genomic_DNA"/>
</dbReference>
<feature type="region of interest" description="Disordered" evidence="1">
    <location>
        <begin position="112"/>
        <end position="140"/>
    </location>
</feature>
<reference evidence="2 3" key="1">
    <citation type="submission" date="2017-03" db="EMBL/GenBank/DDBJ databases">
        <authorList>
            <person name="Safronova V.I."/>
            <person name="Sazanova A.L."/>
            <person name="Chirak E.R."/>
        </authorList>
    </citation>
    <scope>NUCLEOTIDE SEQUENCE [LARGE SCALE GENOMIC DNA]</scope>
    <source>
        <strain evidence="2 3">Tri-43</strain>
    </source>
</reference>
<dbReference type="AlphaFoldDB" id="A0A4Q1U0X3"/>
<dbReference type="Proteomes" id="UP000290767">
    <property type="component" value="Unassembled WGS sequence"/>
</dbReference>
<accession>A0A4Q1U0X3</accession>
<proteinExistence type="predicted"/>
<evidence type="ECO:0000313" key="2">
    <source>
        <dbReference type="EMBL" id="RXT24098.1"/>
    </source>
</evidence>
<name>A0A4Q1U0X3_RHILE</name>